<reference evidence="8 9" key="1">
    <citation type="submission" date="2021-05" db="EMBL/GenBank/DDBJ databases">
        <title>The draft genome of Geobacter pelophilus DSM 12255.</title>
        <authorList>
            <person name="Xu Z."/>
            <person name="Masuda Y."/>
            <person name="Itoh H."/>
            <person name="Senoo K."/>
        </authorList>
    </citation>
    <scope>NUCLEOTIDE SEQUENCE [LARGE SCALE GENOMIC DNA]</scope>
    <source>
        <strain evidence="8 9">DSM 12255</strain>
    </source>
</reference>
<feature type="transmembrane region" description="Helical" evidence="7">
    <location>
        <begin position="85"/>
        <end position="105"/>
    </location>
</feature>
<dbReference type="RefSeq" id="WP_214171711.1">
    <property type="nucleotide sequence ID" value="NZ_JAHCVJ010000004.1"/>
</dbReference>
<dbReference type="Proteomes" id="UP000811899">
    <property type="component" value="Unassembled WGS sequence"/>
</dbReference>
<comment type="caution">
    <text evidence="8">The sequence shown here is derived from an EMBL/GenBank/DDBJ whole genome shotgun (WGS) entry which is preliminary data.</text>
</comment>
<comment type="similarity">
    <text evidence="2">Belongs to the UPF0718 family.</text>
</comment>
<evidence type="ECO:0000256" key="2">
    <source>
        <dbReference type="ARBA" id="ARBA00006386"/>
    </source>
</evidence>
<feature type="transmembrane region" description="Helical" evidence="7">
    <location>
        <begin position="302"/>
        <end position="326"/>
    </location>
</feature>
<dbReference type="InterPro" id="IPR052923">
    <property type="entry name" value="UPF0718"/>
</dbReference>
<evidence type="ECO:0000313" key="9">
    <source>
        <dbReference type="Proteomes" id="UP000811899"/>
    </source>
</evidence>
<dbReference type="PANTHER" id="PTHR34184:SF4">
    <property type="entry name" value="UPF0718 PROTEIN YCGR"/>
    <property type="match status" value="1"/>
</dbReference>
<evidence type="ECO:0000256" key="5">
    <source>
        <dbReference type="ARBA" id="ARBA00022989"/>
    </source>
</evidence>
<feature type="transmembrane region" description="Helical" evidence="7">
    <location>
        <begin position="25"/>
        <end position="45"/>
    </location>
</feature>
<proteinExistence type="inferred from homology"/>
<evidence type="ECO:0000256" key="3">
    <source>
        <dbReference type="ARBA" id="ARBA00022475"/>
    </source>
</evidence>
<evidence type="ECO:0000313" key="8">
    <source>
        <dbReference type="EMBL" id="MBT0664937.1"/>
    </source>
</evidence>
<dbReference type="AlphaFoldDB" id="A0AAW4L422"/>
<sequence length="630" mass="68835">MKSFFQKQTEECQVHGGHAKKANGALLVMVFASLALIIWHVWVYGTSGKVVKFENSSNSFPLLIVNEIWDLLFNKRGVVPELWEVFPYFIVGILLAGYLRTYKIAVKLQASLRKYGVLSIFIASFVGIITPLCACGTLTTAISLLFAGLPLAPVMSLMITSSLLSPSTYLVTLNDLGPEWTVIRTIAALFMGVFAGLVTQFLRTRGFETKNLFIEGAITRGDFHDEDYPDERLRCNCKQKFGNRVAVRTDNKFLIFLAKSSEMLWMVGKYIIVGVVMGAIVERYMPTGWVYRFFGQKDPLNIVWVTMVSVPMFLHQLSASSILAHVKGALDGTLDGGAALAFMIGGPVTAVPTMILFWTIFKKRVFALYMFVCLGGTILIAYTFQAFVFVPGVDTGNELLRGVSQLSGGKSAVLAKQGSNVRMVMDPGGKGLIATFRNELDGQGGVVFDAGYERFLAASSDMHDNRKYFVNAAKWLRDNSDAQARPDILVYDISSGRHEVLSKMALADFDRAGFKVKIVKKGDAEKITSASLANYGQLWLVFSGDSRLADSEFKAVSQFNGDGKGMLIVAGAGSQAAEPLMGVNQLSAKYGVTFSGNADSRGEISVGMASRIFANASEVLGKFLKIVHKA</sequence>
<keyword evidence="9" id="KW-1185">Reference proteome</keyword>
<organism evidence="8 9">
    <name type="scientific">Geoanaerobacter pelophilus</name>
    <dbReference type="NCBI Taxonomy" id="60036"/>
    <lineage>
        <taxon>Bacteria</taxon>
        <taxon>Pseudomonadati</taxon>
        <taxon>Thermodesulfobacteriota</taxon>
        <taxon>Desulfuromonadia</taxon>
        <taxon>Geobacterales</taxon>
        <taxon>Geobacteraceae</taxon>
        <taxon>Geoanaerobacter</taxon>
    </lineage>
</organism>
<feature type="transmembrane region" description="Helical" evidence="7">
    <location>
        <begin position="338"/>
        <end position="361"/>
    </location>
</feature>
<dbReference type="PANTHER" id="PTHR34184">
    <property type="entry name" value="UPF0718 PROTEIN YCGR"/>
    <property type="match status" value="1"/>
</dbReference>
<dbReference type="Pfam" id="PF03773">
    <property type="entry name" value="ArsP_1"/>
    <property type="match status" value="1"/>
</dbReference>
<evidence type="ECO:0000256" key="1">
    <source>
        <dbReference type="ARBA" id="ARBA00004651"/>
    </source>
</evidence>
<feature type="transmembrane region" description="Helical" evidence="7">
    <location>
        <begin position="263"/>
        <end position="281"/>
    </location>
</feature>
<feature type="transmembrane region" description="Helical" evidence="7">
    <location>
        <begin position="182"/>
        <end position="202"/>
    </location>
</feature>
<dbReference type="EMBL" id="JAHCVJ010000004">
    <property type="protein sequence ID" value="MBT0664937.1"/>
    <property type="molecule type" value="Genomic_DNA"/>
</dbReference>
<keyword evidence="6 7" id="KW-0472">Membrane</keyword>
<dbReference type="GO" id="GO:0005886">
    <property type="term" value="C:plasma membrane"/>
    <property type="evidence" value="ECO:0007669"/>
    <property type="project" value="UniProtKB-SubCell"/>
</dbReference>
<protein>
    <submittedName>
        <fullName evidence="8">Permease</fullName>
    </submittedName>
</protein>
<keyword evidence="5 7" id="KW-1133">Transmembrane helix</keyword>
<gene>
    <name evidence="8" type="ORF">KI809_11560</name>
</gene>
<evidence type="ECO:0000256" key="6">
    <source>
        <dbReference type="ARBA" id="ARBA00023136"/>
    </source>
</evidence>
<dbReference type="InterPro" id="IPR005524">
    <property type="entry name" value="DUF318"/>
</dbReference>
<accession>A0AAW4L422</accession>
<feature type="transmembrane region" description="Helical" evidence="7">
    <location>
        <begin position="117"/>
        <end position="145"/>
    </location>
</feature>
<evidence type="ECO:0000256" key="7">
    <source>
        <dbReference type="SAM" id="Phobius"/>
    </source>
</evidence>
<feature type="transmembrane region" description="Helical" evidence="7">
    <location>
        <begin position="151"/>
        <end position="170"/>
    </location>
</feature>
<keyword evidence="4 7" id="KW-0812">Transmembrane</keyword>
<evidence type="ECO:0000256" key="4">
    <source>
        <dbReference type="ARBA" id="ARBA00022692"/>
    </source>
</evidence>
<name>A0AAW4L422_9BACT</name>
<feature type="transmembrane region" description="Helical" evidence="7">
    <location>
        <begin position="368"/>
        <end position="390"/>
    </location>
</feature>
<keyword evidence="3" id="KW-1003">Cell membrane</keyword>
<comment type="subcellular location">
    <subcellularLocation>
        <location evidence="1">Cell membrane</location>
        <topology evidence="1">Multi-pass membrane protein</topology>
    </subcellularLocation>
</comment>